<reference evidence="7" key="1">
    <citation type="journal article" date="2014" name="Nat. Genet.">
        <title>A reference genome for common bean and genome-wide analysis of dual domestications.</title>
        <authorList>
            <person name="Schmutz J."/>
            <person name="McClean P.E."/>
            <person name="Mamidi S."/>
            <person name="Wu G.A."/>
            <person name="Cannon S.B."/>
            <person name="Grimwood J."/>
            <person name="Jenkins J."/>
            <person name="Shu S."/>
            <person name="Song Q."/>
            <person name="Chavarro C."/>
            <person name="Torres-Torres M."/>
            <person name="Geffroy V."/>
            <person name="Moghaddam S.M."/>
            <person name="Gao D."/>
            <person name="Abernathy B."/>
            <person name="Barry K."/>
            <person name="Blair M."/>
            <person name="Brick M.A."/>
            <person name="Chovatia M."/>
            <person name="Gepts P."/>
            <person name="Goodstein D.M."/>
            <person name="Gonzales M."/>
            <person name="Hellsten U."/>
            <person name="Hyten D.L."/>
            <person name="Jia G."/>
            <person name="Kelly J.D."/>
            <person name="Kudrna D."/>
            <person name="Lee R."/>
            <person name="Richard M.M."/>
            <person name="Miklas P.N."/>
            <person name="Osorno J.M."/>
            <person name="Rodrigues J."/>
            <person name="Thareau V."/>
            <person name="Urrea C.A."/>
            <person name="Wang M."/>
            <person name="Yu Y."/>
            <person name="Zhang M."/>
            <person name="Wing R.A."/>
            <person name="Cregan P.B."/>
            <person name="Rokhsar D.S."/>
            <person name="Jackson S.A."/>
        </authorList>
    </citation>
    <scope>NUCLEOTIDE SEQUENCE [LARGE SCALE GENOMIC DNA]</scope>
    <source>
        <strain evidence="7">cv. G19833</strain>
    </source>
</reference>
<dbReference type="AlphaFoldDB" id="V7C3K5"/>
<protein>
    <recommendedName>
        <fullName evidence="5">DRBM domain-containing protein</fullName>
    </recommendedName>
</protein>
<feature type="compositionally biased region" description="Pro residues" evidence="4">
    <location>
        <begin position="78"/>
        <end position="102"/>
    </location>
</feature>
<dbReference type="GO" id="GO:0003723">
    <property type="term" value="F:RNA binding"/>
    <property type="evidence" value="ECO:0007669"/>
    <property type="project" value="UniProtKB-UniRule"/>
</dbReference>
<dbReference type="InterPro" id="IPR014720">
    <property type="entry name" value="dsRBD_dom"/>
</dbReference>
<keyword evidence="2 3" id="KW-0694">RNA-binding</keyword>
<evidence type="ECO:0000313" key="6">
    <source>
        <dbReference type="EMBL" id="ESW23491.1"/>
    </source>
</evidence>
<name>V7C3K5_PHAVU</name>
<dbReference type="SUPFAM" id="SSF54768">
    <property type="entry name" value="dsRNA-binding domain-like"/>
    <property type="match status" value="3"/>
</dbReference>
<feature type="compositionally biased region" description="Low complexity" evidence="4">
    <location>
        <begin position="407"/>
        <end position="422"/>
    </location>
</feature>
<dbReference type="PROSITE" id="PS50137">
    <property type="entry name" value="DS_RBD"/>
    <property type="match status" value="3"/>
</dbReference>
<evidence type="ECO:0000256" key="4">
    <source>
        <dbReference type="SAM" id="MobiDB-lite"/>
    </source>
</evidence>
<dbReference type="SMR" id="V7C3K5"/>
<dbReference type="OMA" id="FPQPSLC"/>
<proteinExistence type="predicted"/>
<organism evidence="6 7">
    <name type="scientific">Phaseolus vulgaris</name>
    <name type="common">Kidney bean</name>
    <name type="synonym">French bean</name>
    <dbReference type="NCBI Taxonomy" id="3885"/>
    <lineage>
        <taxon>Eukaryota</taxon>
        <taxon>Viridiplantae</taxon>
        <taxon>Streptophyta</taxon>
        <taxon>Embryophyta</taxon>
        <taxon>Tracheophyta</taxon>
        <taxon>Spermatophyta</taxon>
        <taxon>Magnoliopsida</taxon>
        <taxon>eudicotyledons</taxon>
        <taxon>Gunneridae</taxon>
        <taxon>Pentapetalae</taxon>
        <taxon>rosids</taxon>
        <taxon>fabids</taxon>
        <taxon>Fabales</taxon>
        <taxon>Fabaceae</taxon>
        <taxon>Papilionoideae</taxon>
        <taxon>50 kb inversion clade</taxon>
        <taxon>NPAAA clade</taxon>
        <taxon>indigoferoid/millettioid clade</taxon>
        <taxon>Phaseoleae</taxon>
        <taxon>Phaseolus</taxon>
    </lineage>
</organism>
<evidence type="ECO:0000256" key="3">
    <source>
        <dbReference type="PROSITE-ProRule" id="PRU00266"/>
    </source>
</evidence>
<evidence type="ECO:0000256" key="1">
    <source>
        <dbReference type="ARBA" id="ARBA00022737"/>
    </source>
</evidence>
<feature type="domain" description="DRBM" evidence="5">
    <location>
        <begin position="182"/>
        <end position="251"/>
    </location>
</feature>
<dbReference type="Gramene" id="ESW23491">
    <property type="protein sequence ID" value="ESW23491"/>
    <property type="gene ID" value="PHAVU_004G051700g"/>
</dbReference>
<dbReference type="STRING" id="3885.V7C3K5"/>
<dbReference type="PANTHER" id="PTHR46031">
    <property type="match status" value="1"/>
</dbReference>
<dbReference type="PANTHER" id="PTHR46031:SF16">
    <property type="entry name" value="DOUBLE-STRANDED RNA-BINDING PROTEIN 4"/>
    <property type="match status" value="1"/>
</dbReference>
<evidence type="ECO:0000259" key="5">
    <source>
        <dbReference type="PROSITE" id="PS50137"/>
    </source>
</evidence>
<feature type="region of interest" description="Disordered" evidence="4">
    <location>
        <begin position="389"/>
        <end position="436"/>
    </location>
</feature>
<dbReference type="Proteomes" id="UP000000226">
    <property type="component" value="Chromosome 4"/>
</dbReference>
<dbReference type="Gene3D" id="3.30.160.20">
    <property type="match status" value="3"/>
</dbReference>
<keyword evidence="7" id="KW-1185">Reference proteome</keyword>
<dbReference type="EMBL" id="CM002291">
    <property type="protein sequence ID" value="ESW23491.1"/>
    <property type="molecule type" value="Genomic_DNA"/>
</dbReference>
<feature type="domain" description="DRBM" evidence="5">
    <location>
        <begin position="261"/>
        <end position="329"/>
    </location>
</feature>
<dbReference type="SMART" id="SM00358">
    <property type="entry name" value="DSRM"/>
    <property type="match status" value="3"/>
</dbReference>
<dbReference type="OrthoDB" id="5988181at2759"/>
<dbReference type="eggNOG" id="ENOG502QTBA">
    <property type="taxonomic scope" value="Eukaryota"/>
</dbReference>
<evidence type="ECO:0000313" key="7">
    <source>
        <dbReference type="Proteomes" id="UP000000226"/>
    </source>
</evidence>
<feature type="compositionally biased region" description="Polar residues" evidence="4">
    <location>
        <begin position="391"/>
        <end position="406"/>
    </location>
</feature>
<feature type="region of interest" description="Disordered" evidence="4">
    <location>
        <begin position="67"/>
        <end position="104"/>
    </location>
</feature>
<evidence type="ECO:0000256" key="2">
    <source>
        <dbReference type="ARBA" id="ARBA00022884"/>
    </source>
</evidence>
<dbReference type="Pfam" id="PF00035">
    <property type="entry name" value="dsrm"/>
    <property type="match status" value="3"/>
</dbReference>
<feature type="compositionally biased region" description="Polar residues" evidence="4">
    <location>
        <begin position="423"/>
        <end position="436"/>
    </location>
</feature>
<feature type="domain" description="DRBM" evidence="5">
    <location>
        <begin position="1"/>
        <end position="70"/>
    </location>
</feature>
<accession>V7C3K5</accession>
<sequence>MYKTKVQELCQRRSWTLPDYNTTREGPDHDPRFISTVTVNGVSFETPSATRNAKSAQNDAAMLAFLHFSPPSSSSSPSPSPSPSLSPSPSPSLSPSPSPSPASFPQHVLSVSALSSFPQPSLCNSSSGALDPRSVVDDVLHTNGLFQQLKLEEVCQTSQISSPLAAVRDTITVKDQKNMLHLYKNQLQSFAQKKNLGLPVYSSEWEGPPHAMCFKCKVTIDGHTYESDKLYSTLKDAEHAAAEAALMSLSPGGDQEAHAGLYKNLLQELAQKEGFQLPIYSTNKKGEAHMPIFVSHVKVEGGLFTGQEAKSKKQAEMSAAKVAYMALKEHGGKSDKSSSFPFSNYEGQILEFSPDHSESNGVSGLKRNANPNSSVGLGLVTWKERSKDTLKNVSTSSGNSNGCTEDSTLSNGRSSPSLSGSTKMVSDTSDKSSTAVNTTSSCTKKIIVYSRKTNVKIEDGGTLLPISDDKWVAYSYSDFR</sequence>
<feature type="region of interest" description="Disordered" evidence="4">
    <location>
        <begin position="353"/>
        <end position="376"/>
    </location>
</feature>
<gene>
    <name evidence="6" type="ORF">PHAVU_004G051700g</name>
</gene>
<keyword evidence="1" id="KW-0677">Repeat</keyword>